<dbReference type="EMBL" id="MNYI01000072">
    <property type="protein sequence ID" value="OIP41704.1"/>
    <property type="molecule type" value="Genomic_DNA"/>
</dbReference>
<dbReference type="STRING" id="1817895.AUJ95_02810"/>
<proteinExistence type="predicted"/>
<protein>
    <recommendedName>
        <fullName evidence="1">N-acetyltransferase domain-containing protein</fullName>
    </recommendedName>
</protein>
<dbReference type="AlphaFoldDB" id="A0A1J5EGA7"/>
<dbReference type="Pfam" id="PF00583">
    <property type="entry name" value="Acetyltransf_1"/>
    <property type="match status" value="1"/>
</dbReference>
<evidence type="ECO:0000259" key="1">
    <source>
        <dbReference type="PROSITE" id="PS51186"/>
    </source>
</evidence>
<evidence type="ECO:0000313" key="2">
    <source>
        <dbReference type="EMBL" id="OIP41704.1"/>
    </source>
</evidence>
<name>A0A1J5EGA7_9BACT</name>
<dbReference type="SUPFAM" id="SSF55729">
    <property type="entry name" value="Acyl-CoA N-acyltransferases (Nat)"/>
    <property type="match status" value="1"/>
</dbReference>
<dbReference type="PROSITE" id="PS51186">
    <property type="entry name" value="GNAT"/>
    <property type="match status" value="1"/>
</dbReference>
<gene>
    <name evidence="2" type="ORF">AUJ95_02810</name>
</gene>
<evidence type="ECO:0000313" key="3">
    <source>
        <dbReference type="Proteomes" id="UP000183085"/>
    </source>
</evidence>
<dbReference type="InterPro" id="IPR016181">
    <property type="entry name" value="Acyl_CoA_acyltransferase"/>
</dbReference>
<dbReference type="GO" id="GO:0016747">
    <property type="term" value="F:acyltransferase activity, transferring groups other than amino-acyl groups"/>
    <property type="evidence" value="ECO:0007669"/>
    <property type="project" value="InterPro"/>
</dbReference>
<dbReference type="Gene3D" id="3.40.630.30">
    <property type="match status" value="1"/>
</dbReference>
<dbReference type="Proteomes" id="UP000183085">
    <property type="component" value="Unassembled WGS sequence"/>
</dbReference>
<organism evidence="2 3">
    <name type="scientific">Candidatus Desantisbacteria bacterium CG2_30_40_21</name>
    <dbReference type="NCBI Taxonomy" id="1817895"/>
    <lineage>
        <taxon>Bacteria</taxon>
        <taxon>Candidatus Desantisiibacteriota</taxon>
    </lineage>
</organism>
<sequence>MGIKIGEVSELGIESSRVSEFYRNHWKREIALSMPSFYQWQFTESPSDAGSDHCMVAADEDSDELYGVMGLNRRPFFLNGSKSKGAELTTWIVDEKHIGKGIGAKILKEIQNRYDILIGMGISDMALPIYMRSGFRYIKAIPRYVRVFDFDKIEDYAECTPLAKKLAKQWLNIANQQFSISSLSREKVGLLEDVMSKRFNFFSRDYDHLQWRYSEHPIFEYSQHLIHANGNSKGKGCIVCMRVEKSVKGLNILHVLDCFGDPSDMQATISFINEFCLTNSIHLADFYCTSTSISKYFISSGWFSINDDGCFQFPHLFHPVKLRKPPTTSLIYWSKKDFVGMADIGKLYMTKEDADLDRPTTQTYQNLQKDNLKEKI</sequence>
<reference evidence="2 3" key="1">
    <citation type="journal article" date="2016" name="Environ. Microbiol.">
        <title>Genomic resolution of a cold subsurface aquifer community provides metabolic insights for novel microbes adapted to high CO concentrations.</title>
        <authorList>
            <person name="Probst A.J."/>
            <person name="Castelle C.J."/>
            <person name="Singh A."/>
            <person name="Brown C.T."/>
            <person name="Anantharaman K."/>
            <person name="Sharon I."/>
            <person name="Hug L.A."/>
            <person name="Burstein D."/>
            <person name="Emerson J.B."/>
            <person name="Thomas B.C."/>
            <person name="Banfield J.F."/>
        </authorList>
    </citation>
    <scope>NUCLEOTIDE SEQUENCE [LARGE SCALE GENOMIC DNA]</scope>
    <source>
        <strain evidence="2">CG2_30_40_21</strain>
    </source>
</reference>
<feature type="domain" description="N-acetyltransferase" evidence="1">
    <location>
        <begin position="16"/>
        <end position="157"/>
    </location>
</feature>
<comment type="caution">
    <text evidence="2">The sequence shown here is derived from an EMBL/GenBank/DDBJ whole genome shotgun (WGS) entry which is preliminary data.</text>
</comment>
<accession>A0A1J5EGA7</accession>
<dbReference type="InterPro" id="IPR000182">
    <property type="entry name" value="GNAT_dom"/>
</dbReference>